<dbReference type="Pfam" id="PF00418">
    <property type="entry name" value="Tubulin-binding"/>
    <property type="match status" value="5"/>
</dbReference>
<feature type="compositionally biased region" description="Basic and acidic residues" evidence="7">
    <location>
        <begin position="149"/>
        <end position="177"/>
    </location>
</feature>
<dbReference type="PANTHER" id="PTHR11501">
    <property type="entry name" value="MICROTUBULE-ASSOCIATED PROTEIN"/>
    <property type="match status" value="1"/>
</dbReference>
<sequence>DQSSNGEHSSPRKTARNTSRLTTPTKNRSFSRGSRSPNLKSPDSTPSTPGASEKKKLPMNKIQVGSAPSPNLKVKSKIGSLANTSYKPGGGNVKIEHKKIDLSSAHSKIGSKNEHYVPSGGEKKIISQKLQWSAKSKIGSLENTTHKPKGGDKKIESIKLDFKDKAKSKVGSKDNLKHVPGGGDIKIETKKLQLKVESKIGSLDNVKYKPGGGDKKIFDDKEYLRQMSALSNEEGGSQNSLPSQPSDAREPVSDENLNREN</sequence>
<name>A0ABM1MVS6_NICVS</name>
<reference evidence="9" key="1">
    <citation type="submission" date="2025-08" db="UniProtKB">
        <authorList>
            <consortium name="RefSeq"/>
        </authorList>
    </citation>
    <scope>IDENTIFICATION</scope>
    <source>
        <tissue evidence="9">Whole Larva</tissue>
    </source>
</reference>
<feature type="region of interest" description="Disordered" evidence="7">
    <location>
        <begin position="226"/>
        <end position="261"/>
    </location>
</feature>
<keyword evidence="8" id="KW-1185">Reference proteome</keyword>
<evidence type="ECO:0000313" key="8">
    <source>
        <dbReference type="Proteomes" id="UP000695000"/>
    </source>
</evidence>
<dbReference type="GeneID" id="108564225"/>
<protein>
    <recommendedName>
        <fullName evidence="6">Microtubule-associated protein</fullName>
    </recommendedName>
</protein>
<keyword evidence="6" id="KW-0493">Microtubule</keyword>
<evidence type="ECO:0000256" key="3">
    <source>
        <dbReference type="ARBA" id="ARBA00022553"/>
    </source>
</evidence>
<feature type="compositionally biased region" description="Polar residues" evidence="7">
    <location>
        <begin position="16"/>
        <end position="50"/>
    </location>
</feature>
<keyword evidence="5 6" id="KW-0206">Cytoskeleton</keyword>
<evidence type="ECO:0000313" key="9">
    <source>
        <dbReference type="RefSeq" id="XP_017778676.1"/>
    </source>
</evidence>
<feature type="compositionally biased region" description="Basic and acidic residues" evidence="7">
    <location>
        <begin position="247"/>
        <end position="261"/>
    </location>
</feature>
<keyword evidence="3" id="KW-0597">Phosphoprotein</keyword>
<gene>
    <name evidence="9" type="primary">LOC108564225</name>
</gene>
<dbReference type="InterPro" id="IPR001084">
    <property type="entry name" value="MAP_tubulin-bd_rpt"/>
</dbReference>
<feature type="region of interest" description="Disordered" evidence="7">
    <location>
        <begin position="137"/>
        <end position="185"/>
    </location>
</feature>
<feature type="non-terminal residue" evidence="9">
    <location>
        <position position="1"/>
    </location>
</feature>
<evidence type="ECO:0000256" key="7">
    <source>
        <dbReference type="SAM" id="MobiDB-lite"/>
    </source>
</evidence>
<dbReference type="RefSeq" id="XP_017778676.1">
    <property type="nucleotide sequence ID" value="XM_017923187.1"/>
</dbReference>
<dbReference type="Proteomes" id="UP000695000">
    <property type="component" value="Unplaced"/>
</dbReference>
<feature type="compositionally biased region" description="Polar residues" evidence="7">
    <location>
        <begin position="228"/>
        <end position="246"/>
    </location>
</feature>
<evidence type="ECO:0000256" key="6">
    <source>
        <dbReference type="RuleBase" id="RU000686"/>
    </source>
</evidence>
<dbReference type="PROSITE" id="PS00229">
    <property type="entry name" value="TAU_MAP_1"/>
    <property type="match status" value="1"/>
</dbReference>
<dbReference type="PANTHER" id="PTHR11501:SF18">
    <property type="entry name" value="MICROTUBULE-ASSOCIATED PROTEIN"/>
    <property type="match status" value="1"/>
</dbReference>
<organism evidence="8 9">
    <name type="scientific">Nicrophorus vespilloides</name>
    <name type="common">Boreal carrion beetle</name>
    <dbReference type="NCBI Taxonomy" id="110193"/>
    <lineage>
        <taxon>Eukaryota</taxon>
        <taxon>Metazoa</taxon>
        <taxon>Ecdysozoa</taxon>
        <taxon>Arthropoda</taxon>
        <taxon>Hexapoda</taxon>
        <taxon>Insecta</taxon>
        <taxon>Pterygota</taxon>
        <taxon>Neoptera</taxon>
        <taxon>Endopterygota</taxon>
        <taxon>Coleoptera</taxon>
        <taxon>Polyphaga</taxon>
        <taxon>Staphyliniformia</taxon>
        <taxon>Silphidae</taxon>
        <taxon>Nicrophorinae</taxon>
        <taxon>Nicrophorus</taxon>
    </lineage>
</organism>
<proteinExistence type="predicted"/>
<dbReference type="PROSITE" id="PS51491">
    <property type="entry name" value="TAU_MAP_2"/>
    <property type="match status" value="4"/>
</dbReference>
<accession>A0ABM1MVS6</accession>
<comment type="subcellular location">
    <subcellularLocation>
        <location evidence="1 6">Cytoplasm</location>
        <location evidence="1 6">Cytoskeleton</location>
    </subcellularLocation>
</comment>
<evidence type="ECO:0000256" key="2">
    <source>
        <dbReference type="ARBA" id="ARBA00022490"/>
    </source>
</evidence>
<evidence type="ECO:0000256" key="4">
    <source>
        <dbReference type="ARBA" id="ARBA00022737"/>
    </source>
</evidence>
<dbReference type="InterPro" id="IPR027324">
    <property type="entry name" value="MAP2/MAP4/Tau"/>
</dbReference>
<feature type="region of interest" description="Disordered" evidence="7">
    <location>
        <begin position="1"/>
        <end position="75"/>
    </location>
</feature>
<evidence type="ECO:0000256" key="5">
    <source>
        <dbReference type="ARBA" id="ARBA00023212"/>
    </source>
</evidence>
<keyword evidence="4" id="KW-0677">Repeat</keyword>
<keyword evidence="2 6" id="KW-0963">Cytoplasm</keyword>
<evidence type="ECO:0000256" key="1">
    <source>
        <dbReference type="ARBA" id="ARBA00004245"/>
    </source>
</evidence>